<evidence type="ECO:0000256" key="6">
    <source>
        <dbReference type="PIRSR" id="PIRSR625705-1"/>
    </source>
</evidence>
<dbReference type="PANTHER" id="PTHR22600">
    <property type="entry name" value="BETA-HEXOSAMINIDASE"/>
    <property type="match status" value="1"/>
</dbReference>
<evidence type="ECO:0000256" key="1">
    <source>
        <dbReference type="ARBA" id="ARBA00001231"/>
    </source>
</evidence>
<dbReference type="InterPro" id="IPR011990">
    <property type="entry name" value="TPR-like_helical_dom_sf"/>
</dbReference>
<dbReference type="Gene3D" id="1.10.287.110">
    <property type="entry name" value="DnaJ domain"/>
    <property type="match status" value="1"/>
</dbReference>
<dbReference type="SMART" id="SM00271">
    <property type="entry name" value="DnaJ"/>
    <property type="match status" value="1"/>
</dbReference>
<protein>
    <recommendedName>
        <fullName evidence="3">beta-N-acetylhexosaminidase</fullName>
        <ecNumber evidence="3">3.2.1.52</ecNumber>
    </recommendedName>
</protein>
<organism evidence="10 11">
    <name type="scientific">Effrenium voratum</name>
    <dbReference type="NCBI Taxonomy" id="2562239"/>
    <lineage>
        <taxon>Eukaryota</taxon>
        <taxon>Sar</taxon>
        <taxon>Alveolata</taxon>
        <taxon>Dinophyceae</taxon>
        <taxon>Suessiales</taxon>
        <taxon>Symbiodiniaceae</taxon>
        <taxon>Effrenium</taxon>
    </lineage>
</organism>
<proteinExistence type="inferred from homology"/>
<reference evidence="10" key="1">
    <citation type="submission" date="2023-08" db="EMBL/GenBank/DDBJ databases">
        <authorList>
            <person name="Chen Y."/>
            <person name="Shah S."/>
            <person name="Dougan E. K."/>
            <person name="Thang M."/>
            <person name="Chan C."/>
        </authorList>
    </citation>
    <scope>NUCLEOTIDE SEQUENCE</scope>
</reference>
<comment type="caution">
    <text evidence="10">The sequence shown here is derived from an EMBL/GenBank/DDBJ whole genome shotgun (WGS) entry which is preliminary data.</text>
</comment>
<feature type="active site" description="Proton donor" evidence="6">
    <location>
        <position position="590"/>
    </location>
</feature>
<dbReference type="Pfam" id="PF02838">
    <property type="entry name" value="Glyco_hydro_20b"/>
    <property type="match status" value="1"/>
</dbReference>
<dbReference type="CDD" id="cd06563">
    <property type="entry name" value="GH20_chitobiase-like"/>
    <property type="match status" value="1"/>
</dbReference>
<dbReference type="SUPFAM" id="SSF55545">
    <property type="entry name" value="beta-N-acetylhexosaminidase-like domain"/>
    <property type="match status" value="1"/>
</dbReference>
<evidence type="ECO:0000256" key="5">
    <source>
        <dbReference type="ARBA" id="ARBA00023295"/>
    </source>
</evidence>
<dbReference type="PRINTS" id="PR00625">
    <property type="entry name" value="JDOMAIN"/>
</dbReference>
<dbReference type="InterPro" id="IPR029052">
    <property type="entry name" value="Metallo-depent_PP-like"/>
</dbReference>
<dbReference type="Pfam" id="PF00728">
    <property type="entry name" value="Glyco_hydro_20"/>
    <property type="match status" value="1"/>
</dbReference>
<dbReference type="InterPro" id="IPR029018">
    <property type="entry name" value="Hex-like_dom2"/>
</dbReference>
<keyword evidence="7" id="KW-0175">Coiled coil</keyword>
<dbReference type="GO" id="GO:0004563">
    <property type="term" value="F:beta-N-acetylhexosaminidase activity"/>
    <property type="evidence" value="ECO:0007669"/>
    <property type="project" value="UniProtKB-EC"/>
</dbReference>
<evidence type="ECO:0000313" key="11">
    <source>
        <dbReference type="Proteomes" id="UP001178507"/>
    </source>
</evidence>
<feature type="compositionally biased region" description="Basic and acidic residues" evidence="8">
    <location>
        <begin position="58"/>
        <end position="69"/>
    </location>
</feature>
<keyword evidence="4" id="KW-0378">Hydrolase</keyword>
<dbReference type="SUPFAM" id="SSF46565">
    <property type="entry name" value="Chaperone J-domain"/>
    <property type="match status" value="1"/>
</dbReference>
<dbReference type="PROSITE" id="PS50076">
    <property type="entry name" value="DNAJ_2"/>
    <property type="match status" value="1"/>
</dbReference>
<dbReference type="SUPFAM" id="SSF56300">
    <property type="entry name" value="Metallo-dependent phosphatases"/>
    <property type="match status" value="1"/>
</dbReference>
<evidence type="ECO:0000256" key="2">
    <source>
        <dbReference type="ARBA" id="ARBA00006285"/>
    </source>
</evidence>
<keyword evidence="5" id="KW-0326">Glycosidase</keyword>
<dbReference type="InterPro" id="IPR019734">
    <property type="entry name" value="TPR_rpt"/>
</dbReference>
<dbReference type="EC" id="3.2.1.52" evidence="3"/>
<dbReference type="InterPro" id="IPR002939">
    <property type="entry name" value="DnaJ_C"/>
</dbReference>
<feature type="region of interest" description="Disordered" evidence="8">
    <location>
        <begin position="1205"/>
        <end position="1237"/>
    </location>
</feature>
<dbReference type="SUPFAM" id="SSF51445">
    <property type="entry name" value="(Trans)glycosidases"/>
    <property type="match status" value="1"/>
</dbReference>
<dbReference type="GO" id="GO:0016020">
    <property type="term" value="C:membrane"/>
    <property type="evidence" value="ECO:0007669"/>
    <property type="project" value="TreeGrafter"/>
</dbReference>
<dbReference type="InterPro" id="IPR015882">
    <property type="entry name" value="HEX_bac_N"/>
</dbReference>
<sequence>MSVTLFDGTYSFRQNELATKGIQHGGHKMSSEQAKAFEASPFMIKARQQEEYTSQLSSERDKMRKQTDKEFQPCDDDFTAAKAFDYDKGINYYTVLGVDEYAPLEEIKKAYKKLSLLYHPDKTAGLTKEEQEERASIFIEIKNAYLVLGDQARLRTGFTLLQDSPAVVLGFACKLLPRLQALVVLAYASWPPWLNLCPHAAFSPPRTCWEAYSLLEMKIVATLLLLQHAQFFLASGKKHRIANLALDNAFPRPHPVLPNWRARIAQLRGHVLPAESSENVRLQEQRTQEHSIVPAPQSVVFMTGALSLPRGSAVLIKGGTEEDQAALKQNVLNLADLSATSSASLVIELLTEPVKADGIQNEAYSLDVSDGKISLKSATSHGLFNAMMTLRQVINWNENTVSIPELHVVDAPAHEWRGLMLDVSRHFFSADEVKHLLRTMAIFKLNRFHWHLSDDQGFRLPIDKYPKLTSVSSWRDSTQVGHNAWRQDHQRYGGSYTKEEVREIMRLAGSLHITVVPETDLPGHAEAILAAYPEFSNQDAVFEKAEVMKTWGVSNFVMAPNEKTFSFVSDLVREVSDLVDSKYYHVGGDEVPSTQWDRSASARSYEHRNHLHSTREIAGMFTKKAIDTANELGRAGVVWDEALSTGVPLPRDSVVMIWRDWDNVPSKLRLAEALGLPVVMCPHSATYLDFAQGPADPYDSQQDIVDLHKVYNLQLDGHGAHVLGGQGQLWSEFISRGLGDLDFKAWPRGAAIAEATWSGSRRPGYEDFKRRVRARAPDFERLGIHLQGATRRQYDRDRDFATAGSQVNGYQKRKDRAPFDATEMMKKIQEHYKPPGQEIDVEVFCKLEKFFYGGAKRVVRNRRVIRDFQEFYEDKQFRIDVPKGAEECWEIKMKGGDMHLQTQTDMLRFVLKSKPHKALERRGSDLYVTKELRLRPDAHLQPVLSAAVNTVDGRSVFLWGQNPLYSQAASSTSLLKVSIEGEGIGEKGQLHFAARVSRPGSHETLVVKVHTTHTKISFFVGVRTPATVEDLQESIRDILQWPEDQPVLLRRRSEEKQELSSLEEEVLLDCTALRVAEVPMAPRRSRDLLAAVTAFAGTESFSEGLSSCLQAAGTARHEGLLRKLWEPASHSALLCGYAPTLEGLWAATERALWVLREEVDAEVLQGRLAQLGFRARRPLSPWIPRRRKLPREEMEDFLIRNALGPPSWAQALPDPGSETEPEEEAVDFQETRARRQREQEEERSCLRKFLLHGASQASTSRKRAGPFGAAAHPLMLRRAEHRARLSAECLLKLRPLFAEPMQLVTKPTCFLHFYSNLGQEHCQHPDHLQPTPVFAVAVCCPTGAKRAGREEWMRLRHSLMPLLKQGPIVFLAQARQLLPRQLLAQPAVAEYQSTTGVSVTSGQGPEAEADGESSDEENGAEAAEVIQLARQRLVERAGGDVDFDDLDILDELEEAAAAIRRELREQRRCQKAAREASRRQLELEAKAKAKAQDMPESDSSDAQPPWLWKRLATGAFKRGDYYQAQHYYTKEASCYGLPPFTASSLFPDEGDRHAVNGDLPECHKDLATALSNRALCFLRLRHFEAALQDGRRAAELCPTWARAWSRVGAAASASSVSEACEAWRRAVQLEPCASHLEGLEAMCRLGGQGANKENGNEAMRARDWHGAIACFTEALAAIPPQSDAKDGYSLLRCILLSNRSAALARAGRWTQATLDAERAIAEEQTYPKAHTRLGVALLGCRENEKAYVAFAAALKVEERNQAASKGRQACLQLIPRWQSSAANSRSRRFWRDTCRPKGSSRVYLLSELRFGHASNESWVHGIHATKFLDDVLILTGNVADSLRALERALTALRPKFRRIFYTPGNNEMWITPLESQMCRAIKRSFFSALNGASHDCPPRFPDSLCKLWAILELCDRLGVDVMPAAVSEGVYVVPMFSWYNPEFDVADPYPDPQFQHDKHAKWPMDPMHQVWRYMLALNRTALQKPYHGTVITFSHFVPRSSLPVAREYGGAKVSGCAELDDQLREARSSCHLYGHVFKNYCKEIEDVVYVNYAHQGGGQDEPLPCIFNGERLCCDMVAVH</sequence>
<dbReference type="Gene3D" id="1.25.40.10">
    <property type="entry name" value="Tetratricopeptide repeat domain"/>
    <property type="match status" value="2"/>
</dbReference>
<dbReference type="CDD" id="cd06257">
    <property type="entry name" value="DnaJ"/>
    <property type="match status" value="1"/>
</dbReference>
<dbReference type="Pfam" id="PF01556">
    <property type="entry name" value="DnaJ_C"/>
    <property type="match status" value="1"/>
</dbReference>
<dbReference type="Gene3D" id="3.20.20.80">
    <property type="entry name" value="Glycosidases"/>
    <property type="match status" value="1"/>
</dbReference>
<dbReference type="GO" id="GO:0030203">
    <property type="term" value="P:glycosaminoglycan metabolic process"/>
    <property type="evidence" value="ECO:0007669"/>
    <property type="project" value="TreeGrafter"/>
</dbReference>
<evidence type="ECO:0000256" key="4">
    <source>
        <dbReference type="ARBA" id="ARBA00022801"/>
    </source>
</evidence>
<dbReference type="InterPro" id="IPR036869">
    <property type="entry name" value="J_dom_sf"/>
</dbReference>
<dbReference type="EMBL" id="CAUJNA010003372">
    <property type="protein sequence ID" value="CAJ1400435.1"/>
    <property type="molecule type" value="Genomic_DNA"/>
</dbReference>
<feature type="compositionally biased region" description="Acidic residues" evidence="8">
    <location>
        <begin position="1407"/>
        <end position="1419"/>
    </location>
</feature>
<comment type="catalytic activity">
    <reaction evidence="1">
        <text>Hydrolysis of terminal non-reducing N-acetyl-D-hexosamine residues in N-acetyl-beta-D-hexosaminides.</text>
        <dbReference type="EC" id="3.2.1.52"/>
    </reaction>
</comment>
<keyword evidence="11" id="KW-1185">Reference proteome</keyword>
<evidence type="ECO:0000256" key="3">
    <source>
        <dbReference type="ARBA" id="ARBA00012663"/>
    </source>
</evidence>
<feature type="coiled-coil region" evidence="7">
    <location>
        <begin position="1449"/>
        <end position="1480"/>
    </location>
</feature>
<name>A0AA36J6D5_9DINO</name>
<dbReference type="Pfam" id="PF00226">
    <property type="entry name" value="DnaJ"/>
    <property type="match status" value="1"/>
</dbReference>
<dbReference type="InterPro" id="IPR025705">
    <property type="entry name" value="Beta_hexosaminidase_sua/sub"/>
</dbReference>
<dbReference type="PANTHER" id="PTHR22600:SF57">
    <property type="entry name" value="BETA-N-ACETYLHEXOSAMINIDASE"/>
    <property type="match status" value="1"/>
</dbReference>
<evidence type="ECO:0000313" key="10">
    <source>
        <dbReference type="EMBL" id="CAJ1400435.1"/>
    </source>
</evidence>
<dbReference type="Proteomes" id="UP001178507">
    <property type="component" value="Unassembled WGS sequence"/>
</dbReference>
<feature type="domain" description="J" evidence="9">
    <location>
        <begin position="91"/>
        <end position="162"/>
    </location>
</feature>
<dbReference type="GO" id="GO:0005975">
    <property type="term" value="P:carbohydrate metabolic process"/>
    <property type="evidence" value="ECO:0007669"/>
    <property type="project" value="InterPro"/>
</dbReference>
<gene>
    <name evidence="10" type="ORF">EVOR1521_LOCUS23770</name>
</gene>
<feature type="compositionally biased region" description="Acidic residues" evidence="8">
    <location>
        <begin position="1217"/>
        <end position="1227"/>
    </location>
</feature>
<evidence type="ECO:0000259" key="9">
    <source>
        <dbReference type="PROSITE" id="PS50076"/>
    </source>
</evidence>
<accession>A0AA36J6D5</accession>
<dbReference type="InterPro" id="IPR017853">
    <property type="entry name" value="GH"/>
</dbReference>
<comment type="similarity">
    <text evidence="2">Belongs to the glycosyl hydrolase 20 family.</text>
</comment>
<dbReference type="SMART" id="SM00028">
    <property type="entry name" value="TPR"/>
    <property type="match status" value="5"/>
</dbReference>
<evidence type="ECO:0000256" key="7">
    <source>
        <dbReference type="SAM" id="Coils"/>
    </source>
</evidence>
<feature type="region of interest" description="Disordered" evidence="8">
    <location>
        <begin position="50"/>
        <end position="69"/>
    </location>
</feature>
<dbReference type="InterPro" id="IPR015883">
    <property type="entry name" value="Glyco_hydro_20_cat"/>
</dbReference>
<dbReference type="PRINTS" id="PR00738">
    <property type="entry name" value="GLHYDRLASE20"/>
</dbReference>
<feature type="region of interest" description="Disordered" evidence="8">
    <location>
        <begin position="1395"/>
        <end position="1421"/>
    </location>
</feature>
<dbReference type="InterPro" id="IPR001623">
    <property type="entry name" value="DnaJ_domain"/>
</dbReference>
<evidence type="ECO:0000256" key="8">
    <source>
        <dbReference type="SAM" id="MobiDB-lite"/>
    </source>
</evidence>
<dbReference type="Gene3D" id="3.30.379.10">
    <property type="entry name" value="Chitobiase/beta-hexosaminidase domain 2-like"/>
    <property type="match status" value="1"/>
</dbReference>
<dbReference type="SUPFAM" id="SSF48452">
    <property type="entry name" value="TPR-like"/>
    <property type="match status" value="2"/>
</dbReference>